<feature type="region of interest" description="Disordered" evidence="1">
    <location>
        <begin position="87"/>
        <end position="107"/>
    </location>
</feature>
<dbReference type="Proteomes" id="UP001569904">
    <property type="component" value="Unassembled WGS sequence"/>
</dbReference>
<evidence type="ECO:0000313" key="4">
    <source>
        <dbReference type="Proteomes" id="UP001569904"/>
    </source>
</evidence>
<feature type="compositionally biased region" description="Basic and acidic residues" evidence="1">
    <location>
        <begin position="87"/>
        <end position="103"/>
    </location>
</feature>
<dbReference type="RefSeq" id="WP_371941629.1">
    <property type="nucleotide sequence ID" value="NZ_JAXCEH010000008.1"/>
</dbReference>
<dbReference type="SUPFAM" id="SSF54593">
    <property type="entry name" value="Glyoxalase/Bleomycin resistance protein/Dihydroxybiphenyl dioxygenase"/>
    <property type="match status" value="1"/>
</dbReference>
<evidence type="ECO:0000259" key="2">
    <source>
        <dbReference type="PROSITE" id="PS51819"/>
    </source>
</evidence>
<feature type="domain" description="VOC" evidence="2">
    <location>
        <begin position="4"/>
        <end position="125"/>
    </location>
</feature>
<sequence length="128" mass="14088">MTISLNHMIVTAADNDEAARFFAAVMGLEYTGPHPQARHFVPIRVNGSLTLDFLTVAHPQGHHLAFDVDALTFDMVVDRLDAREIPYGDEPAHADNQRVDESHPLGGRGLYFSDSSGNLYELIAPSRS</sequence>
<dbReference type="EMBL" id="JAXCEH010000008">
    <property type="protein sequence ID" value="MFA1554966.1"/>
    <property type="molecule type" value="Genomic_DNA"/>
</dbReference>
<organism evidence="3 4">
    <name type="scientific">Actinomadura chokoriensis</name>
    <dbReference type="NCBI Taxonomy" id="454156"/>
    <lineage>
        <taxon>Bacteria</taxon>
        <taxon>Bacillati</taxon>
        <taxon>Actinomycetota</taxon>
        <taxon>Actinomycetes</taxon>
        <taxon>Streptosporangiales</taxon>
        <taxon>Thermomonosporaceae</taxon>
        <taxon>Actinomadura</taxon>
    </lineage>
</organism>
<evidence type="ECO:0000256" key="1">
    <source>
        <dbReference type="SAM" id="MobiDB-lite"/>
    </source>
</evidence>
<proteinExistence type="predicted"/>
<dbReference type="InterPro" id="IPR029068">
    <property type="entry name" value="Glyas_Bleomycin-R_OHBP_Dase"/>
</dbReference>
<accession>A0ABV4QWL6</accession>
<dbReference type="PROSITE" id="PS51819">
    <property type="entry name" value="VOC"/>
    <property type="match status" value="1"/>
</dbReference>
<gene>
    <name evidence="3" type="ORF">SM436_14855</name>
</gene>
<dbReference type="InterPro" id="IPR037523">
    <property type="entry name" value="VOC_core"/>
</dbReference>
<keyword evidence="4" id="KW-1185">Reference proteome</keyword>
<dbReference type="Gene3D" id="3.10.180.10">
    <property type="entry name" value="2,3-Dihydroxybiphenyl 1,2-Dioxygenase, domain 1"/>
    <property type="match status" value="1"/>
</dbReference>
<reference evidence="3 4" key="1">
    <citation type="submission" date="2023-11" db="EMBL/GenBank/DDBJ databases">
        <title>Actinomadura monticuli sp. nov., isolated from volcanic ash.</title>
        <authorList>
            <person name="Lee S.D."/>
            <person name="Yang H."/>
            <person name="Kim I.S."/>
        </authorList>
    </citation>
    <scope>NUCLEOTIDE SEQUENCE [LARGE SCALE GENOMIC DNA]</scope>
    <source>
        <strain evidence="3 4">DSM 45346</strain>
    </source>
</reference>
<evidence type="ECO:0000313" key="3">
    <source>
        <dbReference type="EMBL" id="MFA1554966.1"/>
    </source>
</evidence>
<comment type="caution">
    <text evidence="3">The sequence shown here is derived from an EMBL/GenBank/DDBJ whole genome shotgun (WGS) entry which is preliminary data.</text>
</comment>
<protein>
    <submittedName>
        <fullName evidence="3">VOC family protein</fullName>
    </submittedName>
</protein>
<name>A0ABV4QWL6_9ACTN</name>